<reference evidence="2 3" key="1">
    <citation type="submission" date="2019-03" db="EMBL/GenBank/DDBJ databases">
        <title>Genomic Encyclopedia of Type Strains, Phase IV (KMG-IV): sequencing the most valuable type-strain genomes for metagenomic binning, comparative biology and taxonomic classification.</title>
        <authorList>
            <person name="Goeker M."/>
        </authorList>
    </citation>
    <scope>NUCLEOTIDE SEQUENCE [LARGE SCALE GENOMIC DNA]</scope>
    <source>
        <strain evidence="2 3">DSM 102940</strain>
    </source>
</reference>
<evidence type="ECO:0008006" key="4">
    <source>
        <dbReference type="Google" id="ProtNLM"/>
    </source>
</evidence>
<gene>
    <name evidence="2" type="ORF">EV214_1496</name>
</gene>
<dbReference type="Proteomes" id="UP000294919">
    <property type="component" value="Unassembled WGS sequence"/>
</dbReference>
<organism evidence="2 3">
    <name type="scientific">Marinisporobacter balticus</name>
    <dbReference type="NCBI Taxonomy" id="2018667"/>
    <lineage>
        <taxon>Bacteria</taxon>
        <taxon>Bacillati</taxon>
        <taxon>Bacillota</taxon>
        <taxon>Clostridia</taxon>
        <taxon>Peptostreptococcales</taxon>
        <taxon>Thermotaleaceae</taxon>
        <taxon>Marinisporobacter</taxon>
    </lineage>
</organism>
<evidence type="ECO:0000256" key="1">
    <source>
        <dbReference type="SAM" id="Phobius"/>
    </source>
</evidence>
<dbReference type="EMBL" id="SLWV01000049">
    <property type="protein sequence ID" value="TCO68072.1"/>
    <property type="molecule type" value="Genomic_DNA"/>
</dbReference>
<sequence>MLKLRTVKKIRILYFICIIMLVAVLISGCIGEPTEKEKEEYRQEMIAYLNEKYDEEFVIVNQDFHSNENGAWGYQYKIHPKDRPEVVFEMNNRMYDGYVSTAWEKEFEKIITPVIKKSFGEDVDFYIDISIPDILYEEKIRGKIPTFEEALKLYHEDFKKDSTSRILISCARFKDLSQQNVLEEAKYILPIIEYIEENFDIRYSLYVDYYDESFEKISRPYIDRYGVEGFDNAGRIYYPEKHKNYDEGYEKESICGFGFVKKYFLQVNDSEDLIQYFVREVGKPIFKTDEAMTTEKSHQ</sequence>
<keyword evidence="3" id="KW-1185">Reference proteome</keyword>
<protein>
    <recommendedName>
        <fullName evidence="4">Lipoprotein</fullName>
    </recommendedName>
</protein>
<keyword evidence="1" id="KW-0472">Membrane</keyword>
<dbReference type="RefSeq" id="WP_132248320.1">
    <property type="nucleotide sequence ID" value="NZ_SLWV01000049.1"/>
</dbReference>
<keyword evidence="1" id="KW-1133">Transmembrane helix</keyword>
<dbReference type="AlphaFoldDB" id="A0A4R2K7Q2"/>
<proteinExistence type="predicted"/>
<comment type="caution">
    <text evidence="2">The sequence shown here is derived from an EMBL/GenBank/DDBJ whole genome shotgun (WGS) entry which is preliminary data.</text>
</comment>
<evidence type="ECO:0000313" key="3">
    <source>
        <dbReference type="Proteomes" id="UP000294919"/>
    </source>
</evidence>
<dbReference type="OrthoDB" id="2585693at2"/>
<feature type="transmembrane region" description="Helical" evidence="1">
    <location>
        <begin position="12"/>
        <end position="28"/>
    </location>
</feature>
<keyword evidence="1" id="KW-0812">Transmembrane</keyword>
<accession>A0A4R2K7Q2</accession>
<dbReference type="PROSITE" id="PS51257">
    <property type="entry name" value="PROKAR_LIPOPROTEIN"/>
    <property type="match status" value="1"/>
</dbReference>
<name>A0A4R2K7Q2_9FIRM</name>
<evidence type="ECO:0000313" key="2">
    <source>
        <dbReference type="EMBL" id="TCO68072.1"/>
    </source>
</evidence>